<comment type="caution">
    <text evidence="2">The sequence shown here is derived from an EMBL/GenBank/DDBJ whole genome shotgun (WGS) entry which is preliminary data.</text>
</comment>
<keyword evidence="3" id="KW-1185">Reference proteome</keyword>
<reference evidence="2 3" key="1">
    <citation type="submission" date="2019-09" db="EMBL/GenBank/DDBJ databases">
        <title>Genomes of family Cryomorphaceae.</title>
        <authorList>
            <person name="Bowman J.P."/>
        </authorList>
    </citation>
    <scope>NUCLEOTIDE SEQUENCE [LARGE SCALE GENOMIC DNA]</scope>
    <source>
        <strain evidence="2 3">LMG 25704</strain>
    </source>
</reference>
<evidence type="ECO:0008006" key="4">
    <source>
        <dbReference type="Google" id="ProtNLM"/>
    </source>
</evidence>
<dbReference type="RefSeq" id="WP_151666810.1">
    <property type="nucleotide sequence ID" value="NZ_WBVO01000003.1"/>
</dbReference>
<gene>
    <name evidence="2" type="ORF">F8C67_05455</name>
</gene>
<dbReference type="Proteomes" id="UP000468650">
    <property type="component" value="Unassembled WGS sequence"/>
</dbReference>
<evidence type="ECO:0000313" key="2">
    <source>
        <dbReference type="EMBL" id="KAB2813608.1"/>
    </source>
</evidence>
<protein>
    <recommendedName>
        <fullName evidence="4">Nitrogen fixation protein FixH</fullName>
    </recommendedName>
</protein>
<evidence type="ECO:0000256" key="1">
    <source>
        <dbReference type="SAM" id="Phobius"/>
    </source>
</evidence>
<organism evidence="2 3">
    <name type="scientific">Phaeocystidibacter luteus</name>
    <dbReference type="NCBI Taxonomy" id="911197"/>
    <lineage>
        <taxon>Bacteria</taxon>
        <taxon>Pseudomonadati</taxon>
        <taxon>Bacteroidota</taxon>
        <taxon>Flavobacteriia</taxon>
        <taxon>Flavobacteriales</taxon>
        <taxon>Phaeocystidibacteraceae</taxon>
        <taxon>Phaeocystidibacter</taxon>
    </lineage>
</organism>
<dbReference type="AlphaFoldDB" id="A0A6N6RJ50"/>
<dbReference type="EMBL" id="WBVO01000003">
    <property type="protein sequence ID" value="KAB2813608.1"/>
    <property type="molecule type" value="Genomic_DNA"/>
</dbReference>
<sequence length="143" mass="16181">MKIKFNWGHGITLFLLGFIAFIATLVYGTFQQRVDLTSEDYYAQEVSYDEEKRAIENGMSAGEVDLIKSAQSLEIVLPEGDWSKISIKLLRPDNAALDVANEVENPETNSISIKRPATAGLWNVEVVGESQGETYRWEFKDRF</sequence>
<dbReference type="Pfam" id="PF05751">
    <property type="entry name" value="FixH"/>
    <property type="match status" value="1"/>
</dbReference>
<dbReference type="OrthoDB" id="1493774at2"/>
<keyword evidence="1" id="KW-0472">Membrane</keyword>
<name>A0A6N6RJ50_9FLAO</name>
<evidence type="ECO:0000313" key="3">
    <source>
        <dbReference type="Proteomes" id="UP000468650"/>
    </source>
</evidence>
<feature type="transmembrane region" description="Helical" evidence="1">
    <location>
        <begin position="12"/>
        <end position="30"/>
    </location>
</feature>
<keyword evidence="1" id="KW-1133">Transmembrane helix</keyword>
<keyword evidence="1" id="KW-0812">Transmembrane</keyword>
<dbReference type="InterPro" id="IPR008620">
    <property type="entry name" value="FixH"/>
</dbReference>
<proteinExistence type="predicted"/>
<accession>A0A6N6RJ50</accession>